<dbReference type="PANTHER" id="PTHR33232:SF12">
    <property type="entry name" value="PROTEIN SIEVE ELEMENT OCCLUSION B-LIKE"/>
    <property type="match status" value="1"/>
</dbReference>
<dbReference type="Proteomes" id="UP000235145">
    <property type="component" value="Unassembled WGS sequence"/>
</dbReference>
<gene>
    <name evidence="2" type="ORF">LSAT_V11C500234000</name>
</gene>
<organism evidence="2 3">
    <name type="scientific">Lactuca sativa</name>
    <name type="common">Garden lettuce</name>
    <dbReference type="NCBI Taxonomy" id="4236"/>
    <lineage>
        <taxon>Eukaryota</taxon>
        <taxon>Viridiplantae</taxon>
        <taxon>Streptophyta</taxon>
        <taxon>Embryophyta</taxon>
        <taxon>Tracheophyta</taxon>
        <taxon>Spermatophyta</taxon>
        <taxon>Magnoliopsida</taxon>
        <taxon>eudicotyledons</taxon>
        <taxon>Gunneridae</taxon>
        <taxon>Pentapetalae</taxon>
        <taxon>asterids</taxon>
        <taxon>campanulids</taxon>
        <taxon>Asterales</taxon>
        <taxon>Asteraceae</taxon>
        <taxon>Cichorioideae</taxon>
        <taxon>Cichorieae</taxon>
        <taxon>Lactucinae</taxon>
        <taxon>Lactuca</taxon>
    </lineage>
</organism>
<dbReference type="GO" id="GO:0010088">
    <property type="term" value="P:phloem development"/>
    <property type="evidence" value="ECO:0007669"/>
    <property type="project" value="InterPro"/>
</dbReference>
<keyword evidence="3" id="KW-1185">Reference proteome</keyword>
<dbReference type="InterPro" id="IPR027944">
    <property type="entry name" value="SEO_C"/>
</dbReference>
<evidence type="ECO:0000313" key="3">
    <source>
        <dbReference type="Proteomes" id="UP000235145"/>
    </source>
</evidence>
<feature type="domain" description="Sieve element occlusion C-terminal" evidence="1">
    <location>
        <begin position="190"/>
        <end position="420"/>
    </location>
</feature>
<dbReference type="EMBL" id="NBSK02000005">
    <property type="protein sequence ID" value="KAJ0204668.1"/>
    <property type="molecule type" value="Genomic_DNA"/>
</dbReference>
<protein>
    <recommendedName>
        <fullName evidence="1">Sieve element occlusion C-terminal domain-containing protein</fullName>
    </recommendedName>
</protein>
<reference evidence="2 3" key="1">
    <citation type="journal article" date="2017" name="Nat. Commun.">
        <title>Genome assembly with in vitro proximity ligation data and whole-genome triplication in lettuce.</title>
        <authorList>
            <person name="Reyes-Chin-Wo S."/>
            <person name="Wang Z."/>
            <person name="Yang X."/>
            <person name="Kozik A."/>
            <person name="Arikit S."/>
            <person name="Song C."/>
            <person name="Xia L."/>
            <person name="Froenicke L."/>
            <person name="Lavelle D.O."/>
            <person name="Truco M.J."/>
            <person name="Xia R."/>
            <person name="Zhu S."/>
            <person name="Xu C."/>
            <person name="Xu H."/>
            <person name="Xu X."/>
            <person name="Cox K."/>
            <person name="Korf I."/>
            <person name="Meyers B.C."/>
            <person name="Michelmore R.W."/>
        </authorList>
    </citation>
    <scope>NUCLEOTIDE SEQUENCE [LARGE SCALE GENOMIC DNA]</scope>
    <source>
        <strain evidence="3">cv. Salinas</strain>
        <tissue evidence="2">Seedlings</tissue>
    </source>
</reference>
<dbReference type="Pfam" id="PF14577">
    <property type="entry name" value="SEO_C"/>
    <property type="match status" value="1"/>
</dbReference>
<dbReference type="AlphaFoldDB" id="A0A9R1VH75"/>
<evidence type="ECO:0000313" key="2">
    <source>
        <dbReference type="EMBL" id="KAJ0204668.1"/>
    </source>
</evidence>
<sequence>MLIRDIGAEEKQHDEYHLMLVRIFEVTHIENTKILKALFCAKDDVHPLYHGSSKTRINVDVLRKKHVLLLISDLEISNEDIITLTQIYKDSKTHSDLHYEILWVPIVDTLTWNDSHQHKLEQLQSMMPWHMIHHPNLLEPAVVKYIKETWKFEKKTILVTLDQQGKVTSTNALHMMWIWRNRAYPFTSTKEEMLWREESWKLELLVDNIDHNILRWISEGKYICLYGGDDMEWIRKFTTLAAEIARSAGIHLEMVYVGKSGSRERTRKSSITISEENISNTWPDPTSVWYFWTRLESMLYSRTQHGKSIENDSILKEVLTLMGFDGSDQGWALISKGSTEMARANAEMTMTTLSEFQKWEGSVHVNGFVAALKGHMESLQTPHHCNRLILPGISGGIPEVVVCSECGKKMERFFMFRCCTD</sequence>
<dbReference type="InterPro" id="IPR039299">
    <property type="entry name" value="SEOA"/>
</dbReference>
<evidence type="ECO:0000259" key="1">
    <source>
        <dbReference type="Pfam" id="PF14577"/>
    </source>
</evidence>
<name>A0A9R1VH75_LACSA</name>
<dbReference type="PANTHER" id="PTHR33232">
    <property type="entry name" value="PROTEIN SIEVE ELEMENT OCCLUSION B-LIKE"/>
    <property type="match status" value="1"/>
</dbReference>
<comment type="caution">
    <text evidence="2">The sequence shown here is derived from an EMBL/GenBank/DDBJ whole genome shotgun (WGS) entry which is preliminary data.</text>
</comment>
<accession>A0A9R1VH75</accession>
<proteinExistence type="predicted"/>